<dbReference type="AlphaFoldDB" id="A0A1H7HIG1"/>
<evidence type="ECO:0008006" key="4">
    <source>
        <dbReference type="Google" id="ProtNLM"/>
    </source>
</evidence>
<keyword evidence="1" id="KW-1133">Transmembrane helix</keyword>
<feature type="transmembrane region" description="Helical" evidence="1">
    <location>
        <begin position="16"/>
        <end position="37"/>
    </location>
</feature>
<dbReference type="EMBL" id="FOAF01000001">
    <property type="protein sequence ID" value="SEK49447.1"/>
    <property type="molecule type" value="Genomic_DNA"/>
</dbReference>
<proteinExistence type="predicted"/>
<sequence>MENKTTFSTMAIGLKVFYIGMLVGTFDILAALTNYYISTGKNPMVIFKYISSGILGTDAFAGGTAIILMGLLLHYIIALSFTILFCILYYHIKSLSNHKIFTGIVYGIFIWAIMNLIVVPLSHTPKSPFDTLHAVKELLILIFMIGLPLSFLTGRFIFKPRT</sequence>
<dbReference type="STRING" id="407022.SAMN05661044_00376"/>
<keyword evidence="3" id="KW-1185">Reference proteome</keyword>
<feature type="transmembrane region" description="Helical" evidence="1">
    <location>
        <begin position="75"/>
        <end position="92"/>
    </location>
</feature>
<protein>
    <recommendedName>
        <fullName evidence="4">DUF1440 domain-containing protein</fullName>
    </recommendedName>
</protein>
<keyword evidence="1" id="KW-0472">Membrane</keyword>
<keyword evidence="1" id="KW-0812">Transmembrane</keyword>
<evidence type="ECO:0000256" key="1">
    <source>
        <dbReference type="SAM" id="Phobius"/>
    </source>
</evidence>
<organism evidence="2 3">
    <name type="scientific">Olivibacter domesticus</name>
    <name type="common">Pseudosphingobacterium domesticum</name>
    <dbReference type="NCBI Taxonomy" id="407022"/>
    <lineage>
        <taxon>Bacteria</taxon>
        <taxon>Pseudomonadati</taxon>
        <taxon>Bacteroidota</taxon>
        <taxon>Sphingobacteriia</taxon>
        <taxon>Sphingobacteriales</taxon>
        <taxon>Sphingobacteriaceae</taxon>
        <taxon>Olivibacter</taxon>
    </lineage>
</organism>
<feature type="transmembrane region" description="Helical" evidence="1">
    <location>
        <begin position="104"/>
        <end position="123"/>
    </location>
</feature>
<dbReference type="RefSeq" id="WP_202907725.1">
    <property type="nucleotide sequence ID" value="NZ_FOAF01000001.1"/>
</dbReference>
<evidence type="ECO:0000313" key="3">
    <source>
        <dbReference type="Proteomes" id="UP000199421"/>
    </source>
</evidence>
<feature type="transmembrane region" description="Helical" evidence="1">
    <location>
        <begin position="49"/>
        <end position="69"/>
    </location>
</feature>
<dbReference type="Proteomes" id="UP000199421">
    <property type="component" value="Unassembled WGS sequence"/>
</dbReference>
<feature type="transmembrane region" description="Helical" evidence="1">
    <location>
        <begin position="138"/>
        <end position="158"/>
    </location>
</feature>
<gene>
    <name evidence="2" type="ORF">SAMN05661044_00376</name>
</gene>
<name>A0A1H7HIG1_OLID1</name>
<evidence type="ECO:0000313" key="2">
    <source>
        <dbReference type="EMBL" id="SEK49447.1"/>
    </source>
</evidence>
<accession>A0A1H7HIG1</accession>
<reference evidence="3" key="1">
    <citation type="submission" date="2016-10" db="EMBL/GenBank/DDBJ databases">
        <authorList>
            <person name="Varghese N."/>
            <person name="Submissions S."/>
        </authorList>
    </citation>
    <scope>NUCLEOTIDE SEQUENCE [LARGE SCALE GENOMIC DNA]</scope>
    <source>
        <strain evidence="3">DSM 18733</strain>
    </source>
</reference>